<evidence type="ECO:0000313" key="1">
    <source>
        <dbReference type="EMBL" id="QIW89215.1"/>
    </source>
</evidence>
<name>A0A6H0X5M3_BPTWO</name>
<evidence type="ECO:0000313" key="2">
    <source>
        <dbReference type="Proteomes" id="UP000503318"/>
    </source>
</evidence>
<accession>A0A6H0X5M3</accession>
<proteinExistence type="predicted"/>
<dbReference type="Proteomes" id="UP000503318">
    <property type="component" value="Segment"/>
</dbReference>
<dbReference type="EMBL" id="MT151386">
    <property type="protein sequence ID" value="QIW89215.1"/>
    <property type="molecule type" value="Genomic_DNA"/>
</dbReference>
<reference evidence="1 2" key="1">
    <citation type="submission" date="2020-03" db="EMBL/GenBank/DDBJ databases">
        <title>Variable regions in the genome of staphylococcal bacteriophage Twort.</title>
        <authorList>
            <person name="Glowacka-Rutkowska A."/>
            <person name="Gawor J."/>
            <person name="Lobocka M."/>
        </authorList>
    </citation>
    <scope>NUCLEOTIDE SEQUENCE [LARGE SCALE GENOMIC DNA]</scope>
</reference>
<organism evidence="1 2">
    <name type="scientific">Staphylococcus phage Twort (strain DSM 17442 / HER 48)</name>
    <name type="common">Bacteriophage Twort</name>
    <dbReference type="NCBI Taxonomy" id="2908167"/>
    <lineage>
        <taxon>Viruses</taxon>
        <taxon>Duplodnaviria</taxon>
        <taxon>Heunggongvirae</taxon>
        <taxon>Uroviricota</taxon>
        <taxon>Caudoviricetes</taxon>
        <taxon>Herelleviridae</taxon>
        <taxon>Twortvirinae</taxon>
        <taxon>Twortvirus</taxon>
        <taxon>Twortvirus twort</taxon>
    </lineage>
</organism>
<gene>
    <name evidence="1" type="ORF">TwortDSMZ_074</name>
</gene>
<protein>
    <submittedName>
        <fullName evidence="1">Uncharacterized protein</fullName>
    </submittedName>
</protein>
<organismHost>
    <name type="scientific">Twortvirus twort</name>
    <dbReference type="NCBI Taxonomy" id="55510"/>
</organismHost>
<sequence>MVGNRPYPYIAYASVSGLRGRSRIELTRTR</sequence>